<reference evidence="2 3" key="1">
    <citation type="submission" date="2017-09" db="EMBL/GenBank/DDBJ databases">
        <title>Large-scale bioinformatics analysis of Bacillus genomes uncovers conserved roles of natural products in bacterial physiology.</title>
        <authorList>
            <consortium name="Agbiome Team Llc"/>
            <person name="Bleich R.M."/>
            <person name="Kirk G.J."/>
            <person name="Santa Maria K.C."/>
            <person name="Allen S.E."/>
            <person name="Farag S."/>
            <person name="Shank E.A."/>
            <person name="Bowers A."/>
        </authorList>
    </citation>
    <scope>NUCLEOTIDE SEQUENCE [LARGE SCALE GENOMIC DNA]</scope>
    <source>
        <strain evidence="2 3">AFS015413</strain>
    </source>
</reference>
<feature type="compositionally biased region" description="Basic and acidic residues" evidence="1">
    <location>
        <begin position="14"/>
        <end position="28"/>
    </location>
</feature>
<evidence type="ECO:0000313" key="2">
    <source>
        <dbReference type="EMBL" id="PFB08237.1"/>
    </source>
</evidence>
<comment type="caution">
    <text evidence="2">The sequence shown here is derived from an EMBL/GenBank/DDBJ whole genome shotgun (WGS) entry which is preliminary data.</text>
</comment>
<evidence type="ECO:0000256" key="1">
    <source>
        <dbReference type="SAM" id="MobiDB-lite"/>
    </source>
</evidence>
<dbReference type="EMBL" id="NTUS01000026">
    <property type="protein sequence ID" value="PFB08237.1"/>
    <property type="molecule type" value="Genomic_DNA"/>
</dbReference>
<organism evidence="2 3">
    <name type="scientific">Bacillus thuringiensis</name>
    <dbReference type="NCBI Taxonomy" id="1428"/>
    <lineage>
        <taxon>Bacteria</taxon>
        <taxon>Bacillati</taxon>
        <taxon>Bacillota</taxon>
        <taxon>Bacilli</taxon>
        <taxon>Bacillales</taxon>
        <taxon>Bacillaceae</taxon>
        <taxon>Bacillus</taxon>
        <taxon>Bacillus cereus group</taxon>
    </lineage>
</organism>
<dbReference type="Proteomes" id="UP000220397">
    <property type="component" value="Unassembled WGS sequence"/>
</dbReference>
<dbReference type="AlphaFoldDB" id="A0A9X6VD37"/>
<sequence length="77" mass="9262">MFLLSACDPPDTEPQLKIEKDNNTHEEKEQENDQFTIKKINDHIKILTDKEREEEYIIYYSSTDNKFTMTHREGQKK</sequence>
<gene>
    <name evidence="2" type="ORF">CN398_10220</name>
</gene>
<dbReference type="RefSeq" id="WP_003272912.1">
    <property type="nucleotide sequence ID" value="NZ_JARSXD010000133.1"/>
</dbReference>
<name>A0A9X6VD37_BACTU</name>
<protein>
    <submittedName>
        <fullName evidence="2">Uncharacterized protein</fullName>
    </submittedName>
</protein>
<proteinExistence type="predicted"/>
<accession>A0A9X6VD37</accession>
<feature type="region of interest" description="Disordered" evidence="1">
    <location>
        <begin position="1"/>
        <end position="32"/>
    </location>
</feature>
<evidence type="ECO:0000313" key="3">
    <source>
        <dbReference type="Proteomes" id="UP000220397"/>
    </source>
</evidence>